<dbReference type="PANTHER" id="PTHR22946:SF9">
    <property type="entry name" value="POLYKETIDE TRANSFERASE AF380"/>
    <property type="match status" value="1"/>
</dbReference>
<dbReference type="Gene3D" id="3.40.50.1820">
    <property type="entry name" value="alpha/beta hydrolase"/>
    <property type="match status" value="1"/>
</dbReference>
<evidence type="ECO:0000313" key="5">
    <source>
        <dbReference type="Proteomes" id="UP000035721"/>
    </source>
</evidence>
<dbReference type="InterPro" id="IPR022742">
    <property type="entry name" value="Hydrolase_4"/>
</dbReference>
<comment type="similarity">
    <text evidence="1">Belongs to the AB hydrolase superfamily.</text>
</comment>
<dbReference type="AlphaFoldDB" id="A0A077LUI6"/>
<dbReference type="GO" id="GO:0052689">
    <property type="term" value="F:carboxylic ester hydrolase activity"/>
    <property type="evidence" value="ECO:0007669"/>
    <property type="project" value="UniProtKB-ARBA"/>
</dbReference>
<evidence type="ECO:0000256" key="2">
    <source>
        <dbReference type="ARBA" id="ARBA00022801"/>
    </source>
</evidence>
<dbReference type="EMBL" id="CAJB01000079">
    <property type="protein sequence ID" value="CCH77176.1"/>
    <property type="molecule type" value="Genomic_DNA"/>
</dbReference>
<evidence type="ECO:0000256" key="1">
    <source>
        <dbReference type="ARBA" id="ARBA00008645"/>
    </source>
</evidence>
<dbReference type="Pfam" id="PF12146">
    <property type="entry name" value="Hydrolase_4"/>
    <property type="match status" value="1"/>
</dbReference>
<dbReference type="RefSeq" id="WP_048550216.1">
    <property type="nucleotide sequence ID" value="NZ_HF570958.1"/>
</dbReference>
<keyword evidence="2" id="KW-0378">Hydrolase</keyword>
<dbReference type="STRING" id="1194083.BN12_170027"/>
<sequence>MVARSTIQFPSHGELCTGWLYLPESSAPAPVIVMGHGLGSVRTMRLDAYAERFAAAGYACLVFDYRHFGDSEGQPRQLLDITKQRQDFSAALAYARTLTSVDGNRIVVWGTSFGGGHAIATAADDGHVSAVIAQCPFTNGHASARAIPAWTSTRLTALAIIDQIRGAVGAAPLLVPTAGAPGTVALMTTPDAEAGFLNMVPAGGAGAFQNKVAARISLHLVRDFPGRRAADITAPVLFAICETDSVAPAGPTLKYARTAPAGEIKLYPEGHFDIYVGEPFERVIADQLDFLTRNVPVDEP</sequence>
<feature type="domain" description="Serine aminopeptidase S33" evidence="3">
    <location>
        <begin position="28"/>
        <end position="153"/>
    </location>
</feature>
<dbReference type="OrthoDB" id="5902829at2"/>
<reference evidence="4 5" key="1">
    <citation type="journal article" date="2013" name="ISME J.">
        <title>A metabolic model for members of the genus Tetrasphaera involved in enhanced biological phosphorus removal.</title>
        <authorList>
            <person name="Kristiansen R."/>
            <person name="Nguyen H.T.T."/>
            <person name="Saunders A.M."/>
            <person name="Nielsen J.L."/>
            <person name="Wimmer R."/>
            <person name="Le V.Q."/>
            <person name="McIlroy S.J."/>
            <person name="Petrovski S."/>
            <person name="Seviour R.J."/>
            <person name="Calteau A."/>
            <person name="Nielsen K.L."/>
            <person name="Nielsen P.H."/>
        </authorList>
    </citation>
    <scope>NUCLEOTIDE SEQUENCE [LARGE SCALE GENOMIC DNA]</scope>
    <source>
        <strain evidence="4 5">T1-X7</strain>
    </source>
</reference>
<dbReference type="SUPFAM" id="SSF53474">
    <property type="entry name" value="alpha/beta-Hydrolases"/>
    <property type="match status" value="1"/>
</dbReference>
<dbReference type="Proteomes" id="UP000035721">
    <property type="component" value="Unassembled WGS sequence"/>
</dbReference>
<dbReference type="InterPro" id="IPR050261">
    <property type="entry name" value="FrsA_esterase"/>
</dbReference>
<dbReference type="PANTHER" id="PTHR22946">
    <property type="entry name" value="DIENELACTONE HYDROLASE DOMAIN-CONTAINING PROTEIN-RELATED"/>
    <property type="match status" value="1"/>
</dbReference>
<evidence type="ECO:0000259" key="3">
    <source>
        <dbReference type="Pfam" id="PF12146"/>
    </source>
</evidence>
<comment type="caution">
    <text evidence="4">The sequence shown here is derived from an EMBL/GenBank/DDBJ whole genome shotgun (WGS) entry which is preliminary data.</text>
</comment>
<dbReference type="InterPro" id="IPR029058">
    <property type="entry name" value="AB_hydrolase_fold"/>
</dbReference>
<name>A0A077LUI6_9MICO</name>
<gene>
    <name evidence="4" type="ORF">BN12_170027</name>
</gene>
<evidence type="ECO:0000313" key="4">
    <source>
        <dbReference type="EMBL" id="CCH77176.1"/>
    </source>
</evidence>
<organism evidence="4 5">
    <name type="scientific">Nostocoides japonicum T1-X7</name>
    <dbReference type="NCBI Taxonomy" id="1194083"/>
    <lineage>
        <taxon>Bacteria</taxon>
        <taxon>Bacillati</taxon>
        <taxon>Actinomycetota</taxon>
        <taxon>Actinomycetes</taxon>
        <taxon>Micrococcales</taxon>
        <taxon>Intrasporangiaceae</taxon>
        <taxon>Nostocoides</taxon>
    </lineage>
</organism>
<accession>A0A077LUI6</accession>
<keyword evidence="5" id="KW-1185">Reference proteome</keyword>
<proteinExistence type="inferred from homology"/>
<protein>
    <submittedName>
        <fullName evidence="4">Peptidase S15</fullName>
    </submittedName>
</protein>